<feature type="chain" id="PRO_5003473612" evidence="4">
    <location>
        <begin position="25"/>
        <end position="726"/>
    </location>
</feature>
<feature type="signal peptide" evidence="4">
    <location>
        <begin position="1"/>
        <end position="24"/>
    </location>
</feature>
<keyword evidence="3" id="KW-0472">Membrane</keyword>
<keyword evidence="3" id="KW-1133">Transmembrane helix</keyword>
<dbReference type="PROSITE" id="PS51450">
    <property type="entry name" value="LRR"/>
    <property type="match status" value="1"/>
</dbReference>
<name>G5AQ91_HETGA</name>
<reference evidence="5 6" key="1">
    <citation type="journal article" date="2011" name="Nature">
        <title>Genome sequencing reveals insights into physiology and longevity of the naked mole rat.</title>
        <authorList>
            <person name="Kim E.B."/>
            <person name="Fang X."/>
            <person name="Fushan A.A."/>
            <person name="Huang Z."/>
            <person name="Lobanov A.V."/>
            <person name="Han L."/>
            <person name="Marino S.M."/>
            <person name="Sun X."/>
            <person name="Turanov A.A."/>
            <person name="Yang P."/>
            <person name="Yim S.H."/>
            <person name="Zhao X."/>
            <person name="Kasaikina M.V."/>
            <person name="Stoletzki N."/>
            <person name="Peng C."/>
            <person name="Polak P."/>
            <person name="Xiong Z."/>
            <person name="Kiezun A."/>
            <person name="Zhu Y."/>
            <person name="Chen Y."/>
            <person name="Kryukov G.V."/>
            <person name="Zhang Q."/>
            <person name="Peshkin L."/>
            <person name="Yang L."/>
            <person name="Bronson R.T."/>
            <person name="Buffenstein R."/>
            <person name="Wang B."/>
            <person name="Han C."/>
            <person name="Li Q."/>
            <person name="Chen L."/>
            <person name="Zhao W."/>
            <person name="Sunyaev S.R."/>
            <person name="Park T.J."/>
            <person name="Zhang G."/>
            <person name="Wang J."/>
            <person name="Gladyshev V.N."/>
        </authorList>
    </citation>
    <scope>NUCLEOTIDE SEQUENCE [LARGE SCALE GENOMIC DNA]</scope>
</reference>
<dbReference type="InterPro" id="IPR050541">
    <property type="entry name" value="LRR_TM_domain-containing"/>
</dbReference>
<evidence type="ECO:0000313" key="5">
    <source>
        <dbReference type="EMBL" id="EHA99201.1"/>
    </source>
</evidence>
<dbReference type="PANTHER" id="PTHR24369:SF161">
    <property type="entry name" value="LEUCINE-RICH REPEAT-CONTAINING PROTEIN 53"/>
    <property type="match status" value="1"/>
</dbReference>
<dbReference type="STRING" id="10181.G5AQ91"/>
<dbReference type="SMART" id="SM00369">
    <property type="entry name" value="LRR_TYP"/>
    <property type="match status" value="6"/>
</dbReference>
<dbReference type="AlphaFoldDB" id="G5AQ91"/>
<dbReference type="SMART" id="SM00365">
    <property type="entry name" value="LRR_SD22"/>
    <property type="match status" value="5"/>
</dbReference>
<evidence type="ECO:0000256" key="4">
    <source>
        <dbReference type="SAM" id="SignalP"/>
    </source>
</evidence>
<organism evidence="5 6">
    <name type="scientific">Heterocephalus glaber</name>
    <name type="common">Naked mole rat</name>
    <dbReference type="NCBI Taxonomy" id="10181"/>
    <lineage>
        <taxon>Eukaryota</taxon>
        <taxon>Metazoa</taxon>
        <taxon>Chordata</taxon>
        <taxon>Craniata</taxon>
        <taxon>Vertebrata</taxon>
        <taxon>Euteleostomi</taxon>
        <taxon>Mammalia</taxon>
        <taxon>Eutheria</taxon>
        <taxon>Euarchontoglires</taxon>
        <taxon>Glires</taxon>
        <taxon>Rodentia</taxon>
        <taxon>Hystricomorpha</taxon>
        <taxon>Bathyergidae</taxon>
        <taxon>Heterocephalus</taxon>
    </lineage>
</organism>
<dbReference type="Pfam" id="PF13855">
    <property type="entry name" value="LRR_8"/>
    <property type="match status" value="2"/>
</dbReference>
<dbReference type="InterPro" id="IPR032675">
    <property type="entry name" value="LRR_dom_sf"/>
</dbReference>
<keyword evidence="2" id="KW-0677">Repeat</keyword>
<feature type="transmembrane region" description="Helical" evidence="3">
    <location>
        <begin position="308"/>
        <end position="330"/>
    </location>
</feature>
<dbReference type="InParanoid" id="G5AQ91"/>
<proteinExistence type="predicted"/>
<dbReference type="EMBL" id="JH166486">
    <property type="protein sequence ID" value="EHA99201.1"/>
    <property type="molecule type" value="Genomic_DNA"/>
</dbReference>
<protein>
    <submittedName>
        <fullName evidence="5">Leucine-rich repeat-containing protein 53</fullName>
    </submittedName>
</protein>
<dbReference type="Gene3D" id="3.80.10.10">
    <property type="entry name" value="Ribonuclease Inhibitor"/>
    <property type="match status" value="2"/>
</dbReference>
<keyword evidence="4" id="KW-0732">Signal</keyword>
<dbReference type="PANTHER" id="PTHR24369">
    <property type="entry name" value="ANTIGEN BSP, PUTATIVE-RELATED"/>
    <property type="match status" value="1"/>
</dbReference>
<dbReference type="GO" id="GO:0005886">
    <property type="term" value="C:plasma membrane"/>
    <property type="evidence" value="ECO:0007669"/>
    <property type="project" value="TreeGrafter"/>
</dbReference>
<dbReference type="Proteomes" id="UP000006813">
    <property type="component" value="Unassembled WGS sequence"/>
</dbReference>
<dbReference type="SUPFAM" id="SSF52058">
    <property type="entry name" value="L domain-like"/>
    <property type="match status" value="1"/>
</dbReference>
<evidence type="ECO:0000313" key="6">
    <source>
        <dbReference type="Proteomes" id="UP000006813"/>
    </source>
</evidence>
<dbReference type="InterPro" id="IPR003591">
    <property type="entry name" value="Leu-rich_rpt_typical-subtyp"/>
</dbReference>
<evidence type="ECO:0000256" key="1">
    <source>
        <dbReference type="ARBA" id="ARBA00022614"/>
    </source>
</evidence>
<evidence type="ECO:0000256" key="2">
    <source>
        <dbReference type="ARBA" id="ARBA00022737"/>
    </source>
</evidence>
<evidence type="ECO:0000256" key="3">
    <source>
        <dbReference type="SAM" id="Phobius"/>
    </source>
</evidence>
<accession>G5AQ91</accession>
<keyword evidence="3" id="KW-0812">Transmembrane</keyword>
<gene>
    <name evidence="5" type="ORF">GW7_18089</name>
</gene>
<sequence length="726" mass="81874">MGSASHTEGGWLILFAITLRLVAACPPSCVVCARDVTLCHQLTYVLAAPETTRVLVITDGHLSSVDSTNLSLLFNLALLSLSRNGIKEVEEDALYGPTKLRTLLLGHNRISSSSLADHTFGKLRHLQVLVLSSNTLRSLRGAWFRNTRALTRLQLDGNQITNLTDSSFAGTNLHRLRHLDLSNNFISYIEKDAFRSLSQLQEVDLSRNRLAHMPDVFTPLKQLSLLSLDSNQWSCTCDLHPLARFLRNYIKSSAHTLRNTMDITCRPSTPSVATQSVLRLSETNCDSKAPNLTLVLKDGRSRLPGQDVALLTMLGFAGAVGLTCLGLVVFNWKLRQGKPNEHTSENLCCRTFNESLCAHEARNYLAKGYCNCHLTQENEIKVMSTVGPGKEMPLLQENSHQATLASESTAPDASFRNLKGKDSVDSAFFCLDRRLLQSGCSEPPGKREACNDVASLTKYCPKSVEKLRSLKLEEAQSQALSQLVTRTTGQESKDEIEDEELDTSFNISALKLPICTSSPLKYAEALKEKQEVYFPALTQPFSIIHPKPLIKKHTVSERKRREIFSTQGPGIKFQMLNDVDKYYVEQKKLDLHKEKVKAVARAQAAQERIILTADENLNKKKCIAQKMSERHNKTIQRGMVKIDRLNQNETVLKKKKLIQEKLKEEKYQKILRHQVKEYRTQEIHKRHCEEKFVLDIIAFQKTCERLQDVETKVATVRANAFKFLME</sequence>
<keyword evidence="1" id="KW-0433">Leucine-rich repeat</keyword>
<dbReference type="InterPro" id="IPR001611">
    <property type="entry name" value="Leu-rich_rpt"/>
</dbReference>